<name>A0A9D3WK59_9ROSI</name>
<dbReference type="EMBL" id="JAIQCV010000001">
    <property type="protein sequence ID" value="KAH1129936.1"/>
    <property type="molecule type" value="Genomic_DNA"/>
</dbReference>
<keyword evidence="2" id="KW-1185">Reference proteome</keyword>
<evidence type="ECO:0000313" key="2">
    <source>
        <dbReference type="Proteomes" id="UP000828251"/>
    </source>
</evidence>
<dbReference type="AlphaFoldDB" id="A0A9D3WK59"/>
<accession>A0A9D3WK59</accession>
<dbReference type="Proteomes" id="UP000828251">
    <property type="component" value="Unassembled WGS sequence"/>
</dbReference>
<gene>
    <name evidence="1" type="ORF">J1N35_001314</name>
</gene>
<comment type="caution">
    <text evidence="1">The sequence shown here is derived from an EMBL/GenBank/DDBJ whole genome shotgun (WGS) entry which is preliminary data.</text>
</comment>
<reference evidence="1 2" key="1">
    <citation type="journal article" date="2021" name="Plant Biotechnol. J.">
        <title>Multi-omics assisted identification of the key and species-specific regulatory components of drought-tolerant mechanisms in Gossypium stocksii.</title>
        <authorList>
            <person name="Yu D."/>
            <person name="Ke L."/>
            <person name="Zhang D."/>
            <person name="Wu Y."/>
            <person name="Sun Y."/>
            <person name="Mei J."/>
            <person name="Sun J."/>
            <person name="Sun Y."/>
        </authorList>
    </citation>
    <scope>NUCLEOTIDE SEQUENCE [LARGE SCALE GENOMIC DNA]</scope>
    <source>
        <strain evidence="2">cv. E1</strain>
        <tissue evidence="1">Leaf</tissue>
    </source>
</reference>
<proteinExistence type="predicted"/>
<protein>
    <submittedName>
        <fullName evidence="1">Uncharacterized protein</fullName>
    </submittedName>
</protein>
<organism evidence="1 2">
    <name type="scientific">Gossypium stocksii</name>
    <dbReference type="NCBI Taxonomy" id="47602"/>
    <lineage>
        <taxon>Eukaryota</taxon>
        <taxon>Viridiplantae</taxon>
        <taxon>Streptophyta</taxon>
        <taxon>Embryophyta</taxon>
        <taxon>Tracheophyta</taxon>
        <taxon>Spermatophyta</taxon>
        <taxon>Magnoliopsida</taxon>
        <taxon>eudicotyledons</taxon>
        <taxon>Gunneridae</taxon>
        <taxon>Pentapetalae</taxon>
        <taxon>rosids</taxon>
        <taxon>malvids</taxon>
        <taxon>Malvales</taxon>
        <taxon>Malvaceae</taxon>
        <taxon>Malvoideae</taxon>
        <taxon>Gossypium</taxon>
    </lineage>
</organism>
<evidence type="ECO:0000313" key="1">
    <source>
        <dbReference type="EMBL" id="KAH1129936.1"/>
    </source>
</evidence>
<sequence length="55" mass="6356">MEMFHVASTLKALKIQLFEELIVLMVLVLIPIINQEVNLVPQQDNVEQLPIQNEK</sequence>